<protein>
    <submittedName>
        <fullName evidence="2">Ribbon-helix-helix protein, CopG family</fullName>
    </submittedName>
</protein>
<proteinExistence type="predicted"/>
<evidence type="ECO:0000313" key="2">
    <source>
        <dbReference type="EMBL" id="MYD90417.1"/>
    </source>
</evidence>
<name>A0A6B1DTD6_9CHLR</name>
<dbReference type="SUPFAM" id="SSF47598">
    <property type="entry name" value="Ribbon-helix-helix"/>
    <property type="match status" value="1"/>
</dbReference>
<organism evidence="2">
    <name type="scientific">Caldilineaceae bacterium SB0662_bin_9</name>
    <dbReference type="NCBI Taxonomy" id="2605258"/>
    <lineage>
        <taxon>Bacteria</taxon>
        <taxon>Bacillati</taxon>
        <taxon>Chloroflexota</taxon>
        <taxon>Caldilineae</taxon>
        <taxon>Caldilineales</taxon>
        <taxon>Caldilineaceae</taxon>
    </lineage>
</organism>
<reference evidence="2" key="1">
    <citation type="submission" date="2019-09" db="EMBL/GenBank/DDBJ databases">
        <title>Characterisation of the sponge microbiome using genome-centric metagenomics.</title>
        <authorList>
            <person name="Engelberts J.P."/>
            <person name="Robbins S.J."/>
            <person name="De Goeij J.M."/>
            <person name="Aranda M."/>
            <person name="Bell S.C."/>
            <person name="Webster N.S."/>
        </authorList>
    </citation>
    <scope>NUCLEOTIDE SEQUENCE</scope>
    <source>
        <strain evidence="2">SB0662_bin_9</strain>
    </source>
</reference>
<comment type="caution">
    <text evidence="2">The sequence shown here is derived from an EMBL/GenBank/DDBJ whole genome shotgun (WGS) entry which is preliminary data.</text>
</comment>
<gene>
    <name evidence="2" type="ORF">F4Y08_08815</name>
</gene>
<dbReference type="EMBL" id="VXPY01000061">
    <property type="protein sequence ID" value="MYD90417.1"/>
    <property type="molecule type" value="Genomic_DNA"/>
</dbReference>
<dbReference type="AlphaFoldDB" id="A0A6B1DTD6"/>
<accession>A0A6B1DTD6</accession>
<dbReference type="GO" id="GO:0006355">
    <property type="term" value="P:regulation of DNA-templated transcription"/>
    <property type="evidence" value="ECO:0007669"/>
    <property type="project" value="InterPro"/>
</dbReference>
<dbReference type="InterPro" id="IPR002145">
    <property type="entry name" value="CopG"/>
</dbReference>
<dbReference type="Pfam" id="PF01402">
    <property type="entry name" value="RHH_1"/>
    <property type="match status" value="1"/>
</dbReference>
<feature type="domain" description="Ribbon-helix-helix protein CopG" evidence="1">
    <location>
        <begin position="5"/>
        <end position="44"/>
    </location>
</feature>
<sequence>MLCIMRTTISLDDQLAKQVRRAAKARGVSVSAFIARTLDDALKRRETLEPPPFRLVTVRGVHPRPGVDLDRPRAFDARDDEGRFGHGDQCFEMLLPDVNVLIYAHVEDAISDHADYAAWITRLATGPEPFALSVLVLSGFIRVVTNPRVFDPPSTLDQSFAFASFSQTSSKQPCQRAMGCCRYELHTTDT</sequence>
<dbReference type="CDD" id="cd21631">
    <property type="entry name" value="RHH_CopG_NikR-like"/>
    <property type="match status" value="1"/>
</dbReference>
<dbReference type="InterPro" id="IPR010985">
    <property type="entry name" value="Ribbon_hlx_hlx"/>
</dbReference>
<evidence type="ECO:0000259" key="1">
    <source>
        <dbReference type="Pfam" id="PF01402"/>
    </source>
</evidence>